<dbReference type="GO" id="GO:0004674">
    <property type="term" value="F:protein serine/threonine kinase activity"/>
    <property type="evidence" value="ECO:0007669"/>
    <property type="project" value="UniProtKB-KW"/>
</dbReference>
<dbReference type="InterPro" id="IPR050494">
    <property type="entry name" value="Ser_Thr_dual-spec_kinase"/>
</dbReference>
<dbReference type="Pfam" id="PF00069">
    <property type="entry name" value="Pkinase"/>
    <property type="match status" value="1"/>
</dbReference>
<reference evidence="9 10" key="1">
    <citation type="journal article" date="2021" name="Sci. Rep.">
        <title>Chromosome anchoring in Senegalese sole (Solea senegalensis) reveals sex-associated markers and genome rearrangements in flatfish.</title>
        <authorList>
            <person name="Guerrero-Cozar I."/>
            <person name="Gomez-Garrido J."/>
            <person name="Berbel C."/>
            <person name="Martinez-Blanch J.F."/>
            <person name="Alioto T."/>
            <person name="Claros M.G."/>
            <person name="Gagnaire P.A."/>
            <person name="Manchado M."/>
        </authorList>
    </citation>
    <scope>NUCLEOTIDE SEQUENCE [LARGE SCALE GENOMIC DNA]</scope>
    <source>
        <strain evidence="9">Sse05_10M</strain>
    </source>
</reference>
<comment type="caution">
    <text evidence="9">The sequence shown here is derived from an EMBL/GenBank/DDBJ whole genome shotgun (WGS) entry which is preliminary data.</text>
</comment>
<dbReference type="InterPro" id="IPR008271">
    <property type="entry name" value="Ser/Thr_kinase_AS"/>
</dbReference>
<keyword evidence="2" id="KW-0808">Transferase</keyword>
<dbReference type="GO" id="GO:0003713">
    <property type="term" value="F:transcription coactivator activity"/>
    <property type="evidence" value="ECO:0007669"/>
    <property type="project" value="TreeGrafter"/>
</dbReference>
<evidence type="ECO:0000259" key="8">
    <source>
        <dbReference type="PROSITE" id="PS50011"/>
    </source>
</evidence>
<dbReference type="PROSITE" id="PS00107">
    <property type="entry name" value="PROTEIN_KINASE_ATP"/>
    <property type="match status" value="1"/>
</dbReference>
<evidence type="ECO:0000256" key="2">
    <source>
        <dbReference type="ARBA" id="ARBA00022679"/>
    </source>
</evidence>
<evidence type="ECO:0000256" key="1">
    <source>
        <dbReference type="ARBA" id="ARBA00022527"/>
    </source>
</evidence>
<dbReference type="GO" id="GO:0003714">
    <property type="term" value="F:transcription corepressor activity"/>
    <property type="evidence" value="ECO:0007669"/>
    <property type="project" value="TreeGrafter"/>
</dbReference>
<dbReference type="GO" id="GO:0046332">
    <property type="term" value="F:SMAD binding"/>
    <property type="evidence" value="ECO:0007669"/>
    <property type="project" value="TreeGrafter"/>
</dbReference>
<comment type="similarity">
    <text evidence="7">Belongs to the protein kinase superfamily.</text>
</comment>
<keyword evidence="9" id="KW-0371">Homeobox</keyword>
<sequence length="410" mass="46829">MGLQRRKHREREPNYKLIYTLNGYSLVNPLGTGAFGKVHKCVSVETKQTVALKSVKRWTGEKEVAMLEKLRTLDKDTANLIKFNRHFEFAGFLTLEFEMLDMDLHQFVKCFSRPLQLCEVQVIVQQMLVALSALKSVRVVHTDIKPDNIMLINHEQLPFKVKLIDFGLAHSTSDMSIGSKHQATLYRAPEVLLGLPLHEGVDMWSLGCVAAFLYLGKHLYPSRCEHERVRDTVQLHGLPGEHLLNSGVYTKQYFKKDEEFPSSSWRINETCRCPKGLPKRRTHGPYQRKFIFHRLSSLDDIVKTFPETSGNEEAFVSLLNEMMAVDASERITPGKALMHPFISTGQSSSVSPISTDRSSSSSCLIKQDWDHEKEPVKAKTPLFKRICRFFRSRGQTISNQLLLNRKTPIA</sequence>
<evidence type="ECO:0000313" key="9">
    <source>
        <dbReference type="EMBL" id="KAG7521483.1"/>
    </source>
</evidence>
<evidence type="ECO:0000256" key="7">
    <source>
        <dbReference type="RuleBase" id="RU000304"/>
    </source>
</evidence>
<keyword evidence="5 6" id="KW-0067">ATP-binding</keyword>
<evidence type="ECO:0000256" key="6">
    <source>
        <dbReference type="PROSITE-ProRule" id="PRU10141"/>
    </source>
</evidence>
<dbReference type="GO" id="GO:0042771">
    <property type="term" value="P:intrinsic apoptotic signaling pathway in response to DNA damage by p53 class mediator"/>
    <property type="evidence" value="ECO:0007669"/>
    <property type="project" value="TreeGrafter"/>
</dbReference>
<proteinExistence type="inferred from homology"/>
<dbReference type="EMBL" id="JAGKHQ010000003">
    <property type="protein sequence ID" value="KAG7521483.1"/>
    <property type="molecule type" value="Genomic_DNA"/>
</dbReference>
<dbReference type="InterPro" id="IPR000719">
    <property type="entry name" value="Prot_kinase_dom"/>
</dbReference>
<accession>A0AAV6SWV7</accession>
<keyword evidence="3 6" id="KW-0547">Nucleotide-binding</keyword>
<keyword evidence="9" id="KW-0238">DNA-binding</keyword>
<evidence type="ECO:0000256" key="4">
    <source>
        <dbReference type="ARBA" id="ARBA00022777"/>
    </source>
</evidence>
<organism evidence="9 10">
    <name type="scientific">Solea senegalensis</name>
    <name type="common">Senegalese sole</name>
    <dbReference type="NCBI Taxonomy" id="28829"/>
    <lineage>
        <taxon>Eukaryota</taxon>
        <taxon>Metazoa</taxon>
        <taxon>Chordata</taxon>
        <taxon>Craniata</taxon>
        <taxon>Vertebrata</taxon>
        <taxon>Euteleostomi</taxon>
        <taxon>Actinopterygii</taxon>
        <taxon>Neopterygii</taxon>
        <taxon>Teleostei</taxon>
        <taxon>Neoteleostei</taxon>
        <taxon>Acanthomorphata</taxon>
        <taxon>Carangaria</taxon>
        <taxon>Pleuronectiformes</taxon>
        <taxon>Pleuronectoidei</taxon>
        <taxon>Soleidae</taxon>
        <taxon>Solea</taxon>
    </lineage>
</organism>
<dbReference type="GO" id="GO:0004713">
    <property type="term" value="F:protein tyrosine kinase activity"/>
    <property type="evidence" value="ECO:0007669"/>
    <property type="project" value="TreeGrafter"/>
</dbReference>
<dbReference type="PANTHER" id="PTHR24058">
    <property type="entry name" value="DUAL SPECIFICITY PROTEIN KINASE"/>
    <property type="match status" value="1"/>
</dbReference>
<dbReference type="GO" id="GO:0005524">
    <property type="term" value="F:ATP binding"/>
    <property type="evidence" value="ECO:0007669"/>
    <property type="project" value="UniProtKB-UniRule"/>
</dbReference>
<dbReference type="InterPro" id="IPR017441">
    <property type="entry name" value="Protein_kinase_ATP_BS"/>
</dbReference>
<dbReference type="GO" id="GO:0005737">
    <property type="term" value="C:cytoplasm"/>
    <property type="evidence" value="ECO:0007669"/>
    <property type="project" value="TreeGrafter"/>
</dbReference>
<evidence type="ECO:0000313" key="10">
    <source>
        <dbReference type="Proteomes" id="UP000693946"/>
    </source>
</evidence>
<dbReference type="PANTHER" id="PTHR24058:SF53">
    <property type="entry name" value="HOMEODOMAIN-INTERACTING PROTEIN KINASE 2"/>
    <property type="match status" value="1"/>
</dbReference>
<protein>
    <submittedName>
        <fullName evidence="9">Homeodomain-interacting protein kinase 1-like</fullName>
    </submittedName>
</protein>
<feature type="binding site" evidence="6">
    <location>
        <position position="53"/>
    </location>
    <ligand>
        <name>ATP</name>
        <dbReference type="ChEBI" id="CHEBI:30616"/>
    </ligand>
</feature>
<dbReference type="GO" id="GO:0045944">
    <property type="term" value="P:positive regulation of transcription by RNA polymerase II"/>
    <property type="evidence" value="ECO:0007669"/>
    <property type="project" value="TreeGrafter"/>
</dbReference>
<name>A0AAV6SWV7_SOLSE</name>
<dbReference type="SMART" id="SM00220">
    <property type="entry name" value="S_TKc"/>
    <property type="match status" value="1"/>
</dbReference>
<feature type="domain" description="Protein kinase" evidence="8">
    <location>
        <begin position="24"/>
        <end position="342"/>
    </location>
</feature>
<evidence type="ECO:0000256" key="3">
    <source>
        <dbReference type="ARBA" id="ARBA00022741"/>
    </source>
</evidence>
<dbReference type="GO" id="GO:0007224">
    <property type="term" value="P:smoothened signaling pathway"/>
    <property type="evidence" value="ECO:0007669"/>
    <property type="project" value="TreeGrafter"/>
</dbReference>
<evidence type="ECO:0000256" key="5">
    <source>
        <dbReference type="ARBA" id="ARBA00022840"/>
    </source>
</evidence>
<dbReference type="PROSITE" id="PS50011">
    <property type="entry name" value="PROTEIN_KINASE_DOM"/>
    <property type="match status" value="1"/>
</dbReference>
<dbReference type="GO" id="GO:0016605">
    <property type="term" value="C:PML body"/>
    <property type="evidence" value="ECO:0007669"/>
    <property type="project" value="TreeGrafter"/>
</dbReference>
<dbReference type="PROSITE" id="PS00108">
    <property type="entry name" value="PROTEIN_KINASE_ST"/>
    <property type="match status" value="1"/>
</dbReference>
<keyword evidence="4 9" id="KW-0418">Kinase</keyword>
<keyword evidence="10" id="KW-1185">Reference proteome</keyword>
<gene>
    <name evidence="9" type="ORF">JOB18_049346</name>
</gene>
<dbReference type="Proteomes" id="UP000693946">
    <property type="component" value="Linkage Group LG11"/>
</dbReference>
<dbReference type="AlphaFoldDB" id="A0AAV6SWV7"/>
<keyword evidence="1 7" id="KW-0723">Serine/threonine-protein kinase</keyword>
<dbReference type="GO" id="GO:0003677">
    <property type="term" value="F:DNA binding"/>
    <property type="evidence" value="ECO:0007669"/>
    <property type="project" value="UniProtKB-KW"/>
</dbReference>